<sequence length="26" mass="3036">MTFIRTINLTYSFGSLKLMCCNYIDS</sequence>
<dbReference type="EMBL" id="GBXM01061184">
    <property type="protein sequence ID" value="JAH47393.1"/>
    <property type="molecule type" value="Transcribed_RNA"/>
</dbReference>
<evidence type="ECO:0000313" key="1">
    <source>
        <dbReference type="EMBL" id="JAH47393.1"/>
    </source>
</evidence>
<reference evidence="1" key="2">
    <citation type="journal article" date="2015" name="Fish Shellfish Immunol.">
        <title>Early steps in the European eel (Anguilla anguilla)-Vibrio vulnificus interaction in the gills: Role of the RtxA13 toxin.</title>
        <authorList>
            <person name="Callol A."/>
            <person name="Pajuelo D."/>
            <person name="Ebbesson L."/>
            <person name="Teles M."/>
            <person name="MacKenzie S."/>
            <person name="Amaro C."/>
        </authorList>
    </citation>
    <scope>NUCLEOTIDE SEQUENCE</scope>
</reference>
<name>A0A0E9T411_ANGAN</name>
<proteinExistence type="predicted"/>
<protein>
    <submittedName>
        <fullName evidence="1">Uncharacterized protein</fullName>
    </submittedName>
</protein>
<reference evidence="1" key="1">
    <citation type="submission" date="2014-11" db="EMBL/GenBank/DDBJ databases">
        <authorList>
            <person name="Amaro Gonzalez C."/>
        </authorList>
    </citation>
    <scope>NUCLEOTIDE SEQUENCE</scope>
</reference>
<organism evidence="1">
    <name type="scientific">Anguilla anguilla</name>
    <name type="common">European freshwater eel</name>
    <name type="synonym">Muraena anguilla</name>
    <dbReference type="NCBI Taxonomy" id="7936"/>
    <lineage>
        <taxon>Eukaryota</taxon>
        <taxon>Metazoa</taxon>
        <taxon>Chordata</taxon>
        <taxon>Craniata</taxon>
        <taxon>Vertebrata</taxon>
        <taxon>Euteleostomi</taxon>
        <taxon>Actinopterygii</taxon>
        <taxon>Neopterygii</taxon>
        <taxon>Teleostei</taxon>
        <taxon>Anguilliformes</taxon>
        <taxon>Anguillidae</taxon>
        <taxon>Anguilla</taxon>
    </lineage>
</organism>
<dbReference type="AlphaFoldDB" id="A0A0E9T411"/>
<accession>A0A0E9T411</accession>